<dbReference type="AlphaFoldDB" id="A0A437MMM7"/>
<dbReference type="InterPro" id="IPR008971">
    <property type="entry name" value="HSP40/DnaJ_pept-bd"/>
</dbReference>
<evidence type="ECO:0000256" key="1">
    <source>
        <dbReference type="ARBA" id="ARBA00023186"/>
    </source>
</evidence>
<reference evidence="4 5" key="1">
    <citation type="submission" date="2019-01" db="EMBL/GenBank/DDBJ databases">
        <authorList>
            <person name="Chen W.-M."/>
        </authorList>
    </citation>
    <scope>NUCLEOTIDE SEQUENCE [LARGE SCALE GENOMIC DNA]</scope>
    <source>
        <strain evidence="4 5">CCP-6</strain>
    </source>
</reference>
<evidence type="ECO:0000313" key="4">
    <source>
        <dbReference type="EMBL" id="RVT98891.1"/>
    </source>
</evidence>
<dbReference type="GO" id="GO:0042026">
    <property type="term" value="P:protein refolding"/>
    <property type="evidence" value="ECO:0007669"/>
    <property type="project" value="TreeGrafter"/>
</dbReference>
<gene>
    <name evidence="4" type="ORF">EOD42_01895</name>
</gene>
<organism evidence="4 5">
    <name type="scientific">Rhodovarius crocodyli</name>
    <dbReference type="NCBI Taxonomy" id="1979269"/>
    <lineage>
        <taxon>Bacteria</taxon>
        <taxon>Pseudomonadati</taxon>
        <taxon>Pseudomonadota</taxon>
        <taxon>Alphaproteobacteria</taxon>
        <taxon>Acetobacterales</taxon>
        <taxon>Roseomonadaceae</taxon>
        <taxon>Rhodovarius</taxon>
    </lineage>
</organism>
<feature type="region of interest" description="Disordered" evidence="2">
    <location>
        <begin position="52"/>
        <end position="105"/>
    </location>
</feature>
<dbReference type="InterPro" id="IPR018253">
    <property type="entry name" value="DnaJ_domain_CS"/>
</dbReference>
<dbReference type="GO" id="GO:0051082">
    <property type="term" value="F:unfolded protein binding"/>
    <property type="evidence" value="ECO:0007669"/>
    <property type="project" value="InterPro"/>
</dbReference>
<dbReference type="Gene3D" id="1.10.287.110">
    <property type="entry name" value="DnaJ domain"/>
    <property type="match status" value="1"/>
</dbReference>
<evidence type="ECO:0000313" key="5">
    <source>
        <dbReference type="Proteomes" id="UP000282957"/>
    </source>
</evidence>
<dbReference type="InterPro" id="IPR002939">
    <property type="entry name" value="DnaJ_C"/>
</dbReference>
<proteinExistence type="predicted"/>
<evidence type="ECO:0000259" key="3">
    <source>
        <dbReference type="PROSITE" id="PS50076"/>
    </source>
</evidence>
<dbReference type="SMART" id="SM00271">
    <property type="entry name" value="DnaJ"/>
    <property type="match status" value="1"/>
</dbReference>
<evidence type="ECO:0000256" key="2">
    <source>
        <dbReference type="SAM" id="MobiDB-lite"/>
    </source>
</evidence>
<dbReference type="PANTHER" id="PTHR43096:SF48">
    <property type="entry name" value="CHAPERONE PROTEIN DNAJ"/>
    <property type="match status" value="1"/>
</dbReference>
<dbReference type="PROSITE" id="PS00636">
    <property type="entry name" value="DNAJ_1"/>
    <property type="match status" value="1"/>
</dbReference>
<accession>A0A437MMM7</accession>
<dbReference type="Proteomes" id="UP000282957">
    <property type="component" value="Unassembled WGS sequence"/>
</dbReference>
<name>A0A437MMM7_9PROT</name>
<feature type="compositionally biased region" description="Basic and acidic residues" evidence="2">
    <location>
        <begin position="58"/>
        <end position="70"/>
    </location>
</feature>
<sequence length="306" mass="32685">MATDPYEVLGVPKTATDKQIRSAFVKLAKKSHPDLNPGDKQAEERFKAINAANDLLSDPEKRARFDRGEIDASGQEKAPEPPPGWGRYRQHAESPQGGFYGSSGFADEGDLGDIIEEMLRAQGRGGRRSRAGQDYQYRLTVPFLDAVRGGTQRLNLPEGGNLDVRIPVGLESGQTLRLRAKGAPGDPPGDALIEVEVAPHPYFRREGNDILCDLPVTVAEAMLGGKITVPTIGGTVAMNIPAGSETGTRLRLRGRGVPAHGGAAAGDAYVVLKLVLGGPDPSLEKFLRERQDAPAHNPRAGMEDAA</sequence>
<dbReference type="InterPro" id="IPR036869">
    <property type="entry name" value="J_dom_sf"/>
</dbReference>
<dbReference type="CDD" id="cd06257">
    <property type="entry name" value="DnaJ"/>
    <property type="match status" value="1"/>
</dbReference>
<dbReference type="Pfam" id="PF00226">
    <property type="entry name" value="DnaJ"/>
    <property type="match status" value="1"/>
</dbReference>
<dbReference type="SUPFAM" id="SSF49493">
    <property type="entry name" value="HSP40/DnaJ peptide-binding domain"/>
    <property type="match status" value="2"/>
</dbReference>
<dbReference type="PRINTS" id="PR00625">
    <property type="entry name" value="JDOMAIN"/>
</dbReference>
<dbReference type="SUPFAM" id="SSF46565">
    <property type="entry name" value="Chaperone J-domain"/>
    <property type="match status" value="1"/>
</dbReference>
<dbReference type="InterPro" id="IPR001623">
    <property type="entry name" value="DnaJ_domain"/>
</dbReference>
<dbReference type="GO" id="GO:0005737">
    <property type="term" value="C:cytoplasm"/>
    <property type="evidence" value="ECO:0007669"/>
    <property type="project" value="TreeGrafter"/>
</dbReference>
<dbReference type="Pfam" id="PF01556">
    <property type="entry name" value="DnaJ_C"/>
    <property type="match status" value="1"/>
</dbReference>
<dbReference type="RefSeq" id="WP_127785378.1">
    <property type="nucleotide sequence ID" value="NZ_SACL01000001.1"/>
</dbReference>
<dbReference type="OrthoDB" id="9779889at2"/>
<keyword evidence="1" id="KW-0143">Chaperone</keyword>
<dbReference type="EMBL" id="SACL01000001">
    <property type="protein sequence ID" value="RVT98891.1"/>
    <property type="molecule type" value="Genomic_DNA"/>
</dbReference>
<feature type="domain" description="J" evidence="3">
    <location>
        <begin position="4"/>
        <end position="69"/>
    </location>
</feature>
<dbReference type="CDD" id="cd10747">
    <property type="entry name" value="DnaJ_C"/>
    <property type="match status" value="1"/>
</dbReference>
<keyword evidence="5" id="KW-1185">Reference proteome</keyword>
<comment type="caution">
    <text evidence="4">The sequence shown here is derived from an EMBL/GenBank/DDBJ whole genome shotgun (WGS) entry which is preliminary data.</text>
</comment>
<protein>
    <submittedName>
        <fullName evidence="4">J domain-containing protein</fullName>
    </submittedName>
</protein>
<dbReference type="PANTHER" id="PTHR43096">
    <property type="entry name" value="DNAJ HOMOLOG 1, MITOCHONDRIAL-RELATED"/>
    <property type="match status" value="1"/>
</dbReference>
<dbReference type="Gene3D" id="2.60.260.20">
    <property type="entry name" value="Urease metallochaperone UreE, N-terminal domain"/>
    <property type="match status" value="2"/>
</dbReference>
<dbReference type="PROSITE" id="PS50076">
    <property type="entry name" value="DNAJ_2"/>
    <property type="match status" value="1"/>
</dbReference>